<accession>A0A0D2DJH2</accession>
<organism evidence="6 7">
    <name type="scientific">Exophiala oligosperma</name>
    <dbReference type="NCBI Taxonomy" id="215243"/>
    <lineage>
        <taxon>Eukaryota</taxon>
        <taxon>Fungi</taxon>
        <taxon>Dikarya</taxon>
        <taxon>Ascomycota</taxon>
        <taxon>Pezizomycotina</taxon>
        <taxon>Eurotiomycetes</taxon>
        <taxon>Chaetothyriomycetidae</taxon>
        <taxon>Chaetothyriales</taxon>
        <taxon>Herpotrichiellaceae</taxon>
        <taxon>Exophiala</taxon>
    </lineage>
</organism>
<dbReference type="Pfam" id="PF17862">
    <property type="entry name" value="AAA_lid_3"/>
    <property type="match status" value="1"/>
</dbReference>
<feature type="compositionally biased region" description="Basic and acidic residues" evidence="4">
    <location>
        <begin position="279"/>
        <end position="293"/>
    </location>
</feature>
<feature type="compositionally biased region" description="Polar residues" evidence="4">
    <location>
        <begin position="463"/>
        <end position="478"/>
    </location>
</feature>
<keyword evidence="3" id="KW-0067">ATP-binding</keyword>
<gene>
    <name evidence="6" type="ORF">PV06_04272</name>
</gene>
<dbReference type="InterPro" id="IPR050304">
    <property type="entry name" value="MT-severing_AAA_ATPase"/>
</dbReference>
<dbReference type="InterPro" id="IPR041569">
    <property type="entry name" value="AAA_lid_3"/>
</dbReference>
<dbReference type="FunFam" id="3.40.50.300:FF:000093">
    <property type="entry name" value="Fidgetin-like 1"/>
    <property type="match status" value="1"/>
</dbReference>
<dbReference type="InterPro" id="IPR015415">
    <property type="entry name" value="Spast_Vps4_C"/>
</dbReference>
<dbReference type="EMBL" id="KN847335">
    <property type="protein sequence ID" value="KIW43133.1"/>
    <property type="molecule type" value="Genomic_DNA"/>
</dbReference>
<dbReference type="PANTHER" id="PTHR23074">
    <property type="entry name" value="AAA DOMAIN-CONTAINING"/>
    <property type="match status" value="1"/>
</dbReference>
<name>A0A0D2DJH2_9EURO</name>
<dbReference type="RefSeq" id="XP_016263349.1">
    <property type="nucleotide sequence ID" value="XM_016405143.1"/>
</dbReference>
<proteinExistence type="inferred from homology"/>
<feature type="compositionally biased region" description="Basic and acidic residues" evidence="4">
    <location>
        <begin position="99"/>
        <end position="115"/>
    </location>
</feature>
<dbReference type="VEuPathDB" id="FungiDB:PV06_04272"/>
<feature type="compositionally biased region" description="Polar residues" evidence="4">
    <location>
        <begin position="407"/>
        <end position="416"/>
    </location>
</feature>
<feature type="domain" description="AAA+ ATPase" evidence="5">
    <location>
        <begin position="559"/>
        <end position="705"/>
    </location>
</feature>
<dbReference type="SUPFAM" id="SSF52540">
    <property type="entry name" value="P-loop containing nucleoside triphosphate hydrolases"/>
    <property type="match status" value="1"/>
</dbReference>
<dbReference type="Pfam" id="PF09336">
    <property type="entry name" value="Vps4_C"/>
    <property type="match status" value="1"/>
</dbReference>
<dbReference type="CDD" id="cd19509">
    <property type="entry name" value="RecA-like_VPS4-like"/>
    <property type="match status" value="1"/>
</dbReference>
<dbReference type="InterPro" id="IPR003960">
    <property type="entry name" value="ATPase_AAA_CS"/>
</dbReference>
<dbReference type="PANTHER" id="PTHR23074:SF17">
    <property type="entry name" value="FIDGETIN-LIKE PROTEIN 1"/>
    <property type="match status" value="1"/>
</dbReference>
<dbReference type="OrthoDB" id="10251136at2759"/>
<evidence type="ECO:0000256" key="3">
    <source>
        <dbReference type="ARBA" id="ARBA00022840"/>
    </source>
</evidence>
<dbReference type="PROSITE" id="PS00674">
    <property type="entry name" value="AAA"/>
    <property type="match status" value="1"/>
</dbReference>
<evidence type="ECO:0000313" key="6">
    <source>
        <dbReference type="EMBL" id="KIW43133.1"/>
    </source>
</evidence>
<dbReference type="SMART" id="SM00382">
    <property type="entry name" value="AAA"/>
    <property type="match status" value="1"/>
</dbReference>
<comment type="similarity">
    <text evidence="1">Belongs to the AAA ATPase family.</text>
</comment>
<evidence type="ECO:0000259" key="5">
    <source>
        <dbReference type="SMART" id="SM00382"/>
    </source>
</evidence>
<feature type="compositionally biased region" description="Polar residues" evidence="4">
    <location>
        <begin position="170"/>
        <end position="180"/>
    </location>
</feature>
<evidence type="ECO:0000256" key="1">
    <source>
        <dbReference type="ARBA" id="ARBA00006914"/>
    </source>
</evidence>
<feature type="compositionally biased region" description="Polar residues" evidence="4">
    <location>
        <begin position="310"/>
        <end position="335"/>
    </location>
</feature>
<dbReference type="FunFam" id="1.10.8.60:FF:000022">
    <property type="entry name" value="Fidgetin like 1"/>
    <property type="match status" value="1"/>
</dbReference>
<dbReference type="GeneID" id="27356346"/>
<keyword evidence="7" id="KW-1185">Reference proteome</keyword>
<dbReference type="GO" id="GO:0005524">
    <property type="term" value="F:ATP binding"/>
    <property type="evidence" value="ECO:0007669"/>
    <property type="project" value="UniProtKB-KW"/>
</dbReference>
<dbReference type="Gene3D" id="3.40.50.300">
    <property type="entry name" value="P-loop containing nucleotide triphosphate hydrolases"/>
    <property type="match status" value="1"/>
</dbReference>
<dbReference type="InterPro" id="IPR027417">
    <property type="entry name" value="P-loop_NTPase"/>
</dbReference>
<feature type="compositionally biased region" description="Low complexity" evidence="4">
    <location>
        <begin position="249"/>
        <end position="261"/>
    </location>
</feature>
<evidence type="ECO:0000256" key="4">
    <source>
        <dbReference type="SAM" id="MobiDB-lite"/>
    </source>
</evidence>
<evidence type="ECO:0000256" key="2">
    <source>
        <dbReference type="ARBA" id="ARBA00022741"/>
    </source>
</evidence>
<sequence length="810" mass="89833">MNPIYNVRPPCSLRARYEVFAVTCTTLEVYSCSVQGNEAEALRSWKSALDQITYYKAYKLPLNYAPKSETERALFDSLKELEIQCKERVDLLETLKRSRQEVGRTTPREDRSERSGRRRLEKHRGDAETPQDRPGPQWLGDMTVPPLQMSELPTATPAILSRPPLRPARSSETTASNSPAQYPRASPIGYPPSLPVPTTKVSRSPSPDHARKTMRTTLRPEKKGFRKYRSAPNRDRQGDTMRAAGLAWESQPRRSSQQSPRPESDPTIEARLSATAARRSIDQEAAARSEEHRRSHPNPADIIPPHTWRELTNSGYPSSTMQKSMESLKLTSTSVPDLIDLDIEPEKPPQPPPHGSVPGPSISKARTASPIAPSRPPDLAYRKEYPLRPQKVPQPLANSLLEKAYQRPSTGESSSGIFRKPVASSRTSLEVRGRSPKRREEQSDSEDDASKRSLAPPVRPKGTRTQSAKTITPPSTDAESLDDDGAGSDQEKRRVKLLKNLPKGIDEAAAKQILNEIVVKGDEVHWEDVAGLDAAKKALKEAVVYPFLRPDLFMGLREPARGMLLFGPPGTGKTMLARAVATESKSTFFAISASSLTSKWHGESEKLVRALFALAKALAPSIIFVDEIDSLLSARSGSSEHEASRRSKTEFLIQWSDLQRAAAGRDTTVGDASRVLVLAATNCPWDIDEAARRRFVRRQYIPLPEAETRETQVRTLLGHQKHDLSAEDISHLVRLTDGYSGSDITALAKDAAMGPLRNLGEALLYTPKEQIRPINMQDFEASLASIRPSVSKKGLEEFEQWARDFGERGG</sequence>
<feature type="region of interest" description="Disordered" evidence="4">
    <location>
        <begin position="99"/>
        <end position="490"/>
    </location>
</feature>
<dbReference type="InterPro" id="IPR003593">
    <property type="entry name" value="AAA+_ATPase"/>
</dbReference>
<dbReference type="Pfam" id="PF00004">
    <property type="entry name" value="AAA"/>
    <property type="match status" value="1"/>
</dbReference>
<dbReference type="STRING" id="215243.A0A0D2DJH2"/>
<dbReference type="AlphaFoldDB" id="A0A0D2DJH2"/>
<reference evidence="6 7" key="1">
    <citation type="submission" date="2015-01" db="EMBL/GenBank/DDBJ databases">
        <title>The Genome Sequence of Exophiala oligosperma CBS72588.</title>
        <authorList>
            <consortium name="The Broad Institute Genomics Platform"/>
            <person name="Cuomo C."/>
            <person name="de Hoog S."/>
            <person name="Gorbushina A."/>
            <person name="Stielow B."/>
            <person name="Teixiera M."/>
            <person name="Abouelleil A."/>
            <person name="Chapman S.B."/>
            <person name="Priest M."/>
            <person name="Young S.K."/>
            <person name="Wortman J."/>
            <person name="Nusbaum C."/>
            <person name="Birren B."/>
        </authorList>
    </citation>
    <scope>NUCLEOTIDE SEQUENCE [LARGE SCALE GENOMIC DNA]</scope>
    <source>
        <strain evidence="6 7">CBS 72588</strain>
    </source>
</reference>
<keyword evidence="2" id="KW-0547">Nucleotide-binding</keyword>
<protein>
    <recommendedName>
        <fullName evidence="5">AAA+ ATPase domain-containing protein</fullName>
    </recommendedName>
</protein>
<feature type="compositionally biased region" description="Basic and acidic residues" evidence="4">
    <location>
        <begin position="429"/>
        <end position="442"/>
    </location>
</feature>
<dbReference type="InterPro" id="IPR003959">
    <property type="entry name" value="ATPase_AAA_core"/>
</dbReference>
<dbReference type="GO" id="GO:0016887">
    <property type="term" value="F:ATP hydrolysis activity"/>
    <property type="evidence" value="ECO:0007669"/>
    <property type="project" value="InterPro"/>
</dbReference>
<dbReference type="Proteomes" id="UP000053342">
    <property type="component" value="Unassembled WGS sequence"/>
</dbReference>
<evidence type="ECO:0000313" key="7">
    <source>
        <dbReference type="Proteomes" id="UP000053342"/>
    </source>
</evidence>
<dbReference type="Gene3D" id="1.10.8.60">
    <property type="match status" value="1"/>
</dbReference>